<dbReference type="EC" id="7.6.2.9" evidence="4"/>
<dbReference type="PROSITE" id="PS50893">
    <property type="entry name" value="ABC_TRANSPORTER_2"/>
    <property type="match status" value="1"/>
</dbReference>
<dbReference type="InterPro" id="IPR027417">
    <property type="entry name" value="P-loop_NTPase"/>
</dbReference>
<comment type="caution">
    <text evidence="6">The sequence shown here is derived from an EMBL/GenBank/DDBJ whole genome shotgun (WGS) entry which is preliminary data.</text>
</comment>
<evidence type="ECO:0000313" key="7">
    <source>
        <dbReference type="Proteomes" id="UP000616114"/>
    </source>
</evidence>
<dbReference type="GO" id="GO:0016887">
    <property type="term" value="F:ATP hydrolysis activity"/>
    <property type="evidence" value="ECO:0007669"/>
    <property type="project" value="InterPro"/>
</dbReference>
<sequence length="366" mass="39775">MTATATHAARLELSDLKKLYGDIAAVEQIDLTVEPGEFVTLLGPSGSGKSTTLGMVAGFETPTSGTIRLGERDITRLVTHKRNLGMVFQGYALFPHMTVFENVAFPMKLRKASKHQTRTAVGEALEAVSLGHLADRKPSQLSGGQQQRVALARAFVHRPPILLMDEPLSALDKALRTQMRDEIRRLHRELGTTVLFVTHDQEEALSLSDRIVVMCDGRISQVGTPTEMYESPQNEFVSGFLGAANFLSGTPEHVAAGTVGGVRLGNGQRVCGRATVDVPSGCTARIVLRPEDGQLGGAPSPDWNEFRVTLTELVYLGERIKATGKLESGEELSFWVSHHQAGQVAIGRQLVLSWPHRRTVLIESPA</sequence>
<dbReference type="Gene3D" id="3.40.50.300">
    <property type="entry name" value="P-loop containing nucleotide triphosphate hydrolases"/>
    <property type="match status" value="1"/>
</dbReference>
<dbReference type="Pfam" id="PF08402">
    <property type="entry name" value="TOBE_2"/>
    <property type="match status" value="1"/>
</dbReference>
<dbReference type="Proteomes" id="UP000616114">
    <property type="component" value="Unassembled WGS sequence"/>
</dbReference>
<keyword evidence="3" id="KW-0067">ATP-binding</keyword>
<dbReference type="InterPro" id="IPR003439">
    <property type="entry name" value="ABC_transporter-like_ATP-bd"/>
</dbReference>
<dbReference type="AlphaFoldDB" id="A0A8J2XJ38"/>
<dbReference type="InterPro" id="IPR013611">
    <property type="entry name" value="Transp-assoc_OB_typ2"/>
</dbReference>
<dbReference type="PANTHER" id="PTHR42781">
    <property type="entry name" value="SPERMIDINE/PUTRESCINE IMPORT ATP-BINDING PROTEIN POTA"/>
    <property type="match status" value="1"/>
</dbReference>
<name>A0A8J2XJ38_9MICO</name>
<keyword evidence="2" id="KW-0547">Nucleotide-binding</keyword>
<dbReference type="SUPFAM" id="SSF52540">
    <property type="entry name" value="P-loop containing nucleoside triphosphate hydrolases"/>
    <property type="match status" value="1"/>
</dbReference>
<dbReference type="InterPro" id="IPR050093">
    <property type="entry name" value="ABC_SmlMolc_Importer"/>
</dbReference>
<proteinExistence type="predicted"/>
<protein>
    <recommendedName>
        <fullName evidence="4">ABC-type quaternary amine transporter</fullName>
        <ecNumber evidence="4">7.6.2.9</ecNumber>
    </recommendedName>
</protein>
<dbReference type="GO" id="GO:0015418">
    <property type="term" value="F:ABC-type quaternary ammonium compound transporting activity"/>
    <property type="evidence" value="ECO:0007669"/>
    <property type="project" value="UniProtKB-EC"/>
</dbReference>
<gene>
    <name evidence="6" type="ORF">GCM10011333_05080</name>
</gene>
<dbReference type="PROSITE" id="PS00211">
    <property type="entry name" value="ABC_TRANSPORTER_1"/>
    <property type="match status" value="1"/>
</dbReference>
<dbReference type="Pfam" id="PF00005">
    <property type="entry name" value="ABC_tran"/>
    <property type="match status" value="1"/>
</dbReference>
<dbReference type="Gene3D" id="2.40.50.100">
    <property type="match status" value="1"/>
</dbReference>
<dbReference type="FunFam" id="3.40.50.300:FF:000425">
    <property type="entry name" value="Probable ABC transporter, ATP-binding subunit"/>
    <property type="match status" value="1"/>
</dbReference>
<dbReference type="GO" id="GO:0005524">
    <property type="term" value="F:ATP binding"/>
    <property type="evidence" value="ECO:0007669"/>
    <property type="project" value="UniProtKB-KW"/>
</dbReference>
<evidence type="ECO:0000259" key="5">
    <source>
        <dbReference type="PROSITE" id="PS50893"/>
    </source>
</evidence>
<keyword evidence="7" id="KW-1185">Reference proteome</keyword>
<feature type="domain" description="ABC transporter" evidence="5">
    <location>
        <begin position="11"/>
        <end position="241"/>
    </location>
</feature>
<evidence type="ECO:0000256" key="3">
    <source>
        <dbReference type="ARBA" id="ARBA00022840"/>
    </source>
</evidence>
<dbReference type="InterPro" id="IPR017871">
    <property type="entry name" value="ABC_transporter-like_CS"/>
</dbReference>
<evidence type="ECO:0000256" key="4">
    <source>
        <dbReference type="ARBA" id="ARBA00066388"/>
    </source>
</evidence>
<reference evidence="6" key="1">
    <citation type="journal article" date="2014" name="Int. J. Syst. Evol. Microbiol.">
        <title>Complete genome sequence of Corynebacterium casei LMG S-19264T (=DSM 44701T), isolated from a smear-ripened cheese.</title>
        <authorList>
            <consortium name="US DOE Joint Genome Institute (JGI-PGF)"/>
            <person name="Walter F."/>
            <person name="Albersmeier A."/>
            <person name="Kalinowski J."/>
            <person name="Ruckert C."/>
        </authorList>
    </citation>
    <scope>NUCLEOTIDE SEQUENCE</scope>
    <source>
        <strain evidence="6">CGMCC 1.12785</strain>
    </source>
</reference>
<dbReference type="RefSeq" id="WP_188549352.1">
    <property type="nucleotide sequence ID" value="NZ_BMFY01000002.1"/>
</dbReference>
<evidence type="ECO:0000313" key="6">
    <source>
        <dbReference type="EMBL" id="GGA05255.1"/>
    </source>
</evidence>
<accession>A0A8J2XJ38</accession>
<dbReference type="InterPro" id="IPR003593">
    <property type="entry name" value="AAA+_ATPase"/>
</dbReference>
<reference evidence="6" key="2">
    <citation type="submission" date="2020-09" db="EMBL/GenBank/DDBJ databases">
        <authorList>
            <person name="Sun Q."/>
            <person name="Zhou Y."/>
        </authorList>
    </citation>
    <scope>NUCLEOTIDE SEQUENCE</scope>
    <source>
        <strain evidence="6">CGMCC 1.12785</strain>
    </source>
</reference>
<dbReference type="EMBL" id="BMFY01000002">
    <property type="protein sequence ID" value="GGA05255.1"/>
    <property type="molecule type" value="Genomic_DNA"/>
</dbReference>
<dbReference type="InterPro" id="IPR008995">
    <property type="entry name" value="Mo/tungstate-bd_C_term_dom"/>
</dbReference>
<evidence type="ECO:0000256" key="2">
    <source>
        <dbReference type="ARBA" id="ARBA00022741"/>
    </source>
</evidence>
<dbReference type="SUPFAM" id="SSF50331">
    <property type="entry name" value="MOP-like"/>
    <property type="match status" value="1"/>
</dbReference>
<dbReference type="GO" id="GO:0043190">
    <property type="term" value="C:ATP-binding cassette (ABC) transporter complex"/>
    <property type="evidence" value="ECO:0007669"/>
    <property type="project" value="InterPro"/>
</dbReference>
<organism evidence="6 7">
    <name type="scientific">Sediminivirga luteola</name>
    <dbReference type="NCBI Taxonomy" id="1774748"/>
    <lineage>
        <taxon>Bacteria</taxon>
        <taxon>Bacillati</taxon>
        <taxon>Actinomycetota</taxon>
        <taxon>Actinomycetes</taxon>
        <taxon>Micrococcales</taxon>
        <taxon>Brevibacteriaceae</taxon>
        <taxon>Sediminivirga</taxon>
    </lineage>
</organism>
<evidence type="ECO:0000256" key="1">
    <source>
        <dbReference type="ARBA" id="ARBA00022448"/>
    </source>
</evidence>
<keyword evidence="1" id="KW-0813">Transport</keyword>
<dbReference type="SMART" id="SM00382">
    <property type="entry name" value="AAA"/>
    <property type="match status" value="1"/>
</dbReference>
<dbReference type="PANTHER" id="PTHR42781:SF4">
    <property type="entry name" value="SPERMIDINE_PUTRESCINE IMPORT ATP-BINDING PROTEIN POTA"/>
    <property type="match status" value="1"/>
</dbReference>